<dbReference type="InterPro" id="IPR023582">
    <property type="entry name" value="Impact"/>
</dbReference>
<dbReference type="GO" id="GO:0006446">
    <property type="term" value="P:regulation of translational initiation"/>
    <property type="evidence" value="ECO:0007669"/>
    <property type="project" value="TreeGrafter"/>
</dbReference>
<comment type="caution">
    <text evidence="3">The sequence shown here is derived from an EMBL/GenBank/DDBJ whole genome shotgun (WGS) entry which is preliminary data.</text>
</comment>
<dbReference type="InterPro" id="IPR020569">
    <property type="entry name" value="UPF0029_Impact_CS"/>
</dbReference>
<sequence length="248" mass="26465">MHRWPPLSYVPWSSTLHSATAIRLACPASLLLGGRPPPLSLLRFPRSLFTIEAAVHHEETIRKSRFVALAAPVRNARECAQLLSSASHPHATHHCYAYRLADGSSRSRGDGEPAGVAGPPLLTALERASLHGVLLLVARFYGGVKLGAPALLRAYGGVGSRCLRAAARRPLRRTAAARVRFAPADTGAVYAVLREQRAEAVACGEGLLAVEFEAPAEEMQRLCARLVDATHGRASCRLCADDGEASAL</sequence>
<dbReference type="Pfam" id="PF01205">
    <property type="entry name" value="Impact_N"/>
    <property type="match status" value="1"/>
</dbReference>
<evidence type="ECO:0000259" key="2">
    <source>
        <dbReference type="Pfam" id="PF01205"/>
    </source>
</evidence>
<gene>
    <name evidence="3" type="ORF">AB1Y20_006401</name>
</gene>
<dbReference type="Proteomes" id="UP001515480">
    <property type="component" value="Unassembled WGS sequence"/>
</dbReference>
<proteinExistence type="inferred from homology"/>
<keyword evidence="4" id="KW-1185">Reference proteome</keyword>
<dbReference type="GO" id="GO:0005737">
    <property type="term" value="C:cytoplasm"/>
    <property type="evidence" value="ECO:0007669"/>
    <property type="project" value="TreeGrafter"/>
</dbReference>
<reference evidence="3 4" key="1">
    <citation type="journal article" date="2024" name="Science">
        <title>Giant polyketide synthase enzymes in the biosynthesis of giant marine polyether toxins.</title>
        <authorList>
            <person name="Fallon T.R."/>
            <person name="Shende V.V."/>
            <person name="Wierzbicki I.H."/>
            <person name="Pendleton A.L."/>
            <person name="Watervoot N.F."/>
            <person name="Auber R.P."/>
            <person name="Gonzalez D.J."/>
            <person name="Wisecaver J.H."/>
            <person name="Moore B.S."/>
        </authorList>
    </citation>
    <scope>NUCLEOTIDE SEQUENCE [LARGE SCALE GENOMIC DNA]</scope>
    <source>
        <strain evidence="3 4">12B1</strain>
    </source>
</reference>
<dbReference type="PANTHER" id="PTHR16301">
    <property type="entry name" value="IMPACT-RELATED"/>
    <property type="match status" value="1"/>
</dbReference>
<protein>
    <recommendedName>
        <fullName evidence="2">Impact N-terminal domain-containing protein</fullName>
    </recommendedName>
</protein>
<dbReference type="PROSITE" id="PS00910">
    <property type="entry name" value="UPF0029"/>
    <property type="match status" value="1"/>
</dbReference>
<organism evidence="3 4">
    <name type="scientific">Prymnesium parvum</name>
    <name type="common">Toxic golden alga</name>
    <dbReference type="NCBI Taxonomy" id="97485"/>
    <lineage>
        <taxon>Eukaryota</taxon>
        <taxon>Haptista</taxon>
        <taxon>Haptophyta</taxon>
        <taxon>Prymnesiophyceae</taxon>
        <taxon>Prymnesiales</taxon>
        <taxon>Prymnesiaceae</taxon>
        <taxon>Prymnesium</taxon>
    </lineage>
</organism>
<dbReference type="PANTHER" id="PTHR16301:SF20">
    <property type="entry name" value="IMPACT FAMILY MEMBER YIGZ"/>
    <property type="match status" value="1"/>
</dbReference>
<dbReference type="InterPro" id="IPR020568">
    <property type="entry name" value="Ribosomal_Su5_D2-typ_SF"/>
</dbReference>
<accession>A0AB34J2L8</accession>
<feature type="domain" description="Impact N-terminal" evidence="2">
    <location>
        <begin position="62"/>
        <end position="162"/>
    </location>
</feature>
<dbReference type="InterPro" id="IPR001498">
    <property type="entry name" value="Impact_N"/>
</dbReference>
<dbReference type="InterPro" id="IPR036956">
    <property type="entry name" value="Impact_N_sf"/>
</dbReference>
<evidence type="ECO:0000313" key="3">
    <source>
        <dbReference type="EMBL" id="KAL1511607.1"/>
    </source>
</evidence>
<dbReference type="Gene3D" id="3.30.230.30">
    <property type="entry name" value="Impact, N-terminal domain"/>
    <property type="match status" value="1"/>
</dbReference>
<dbReference type="SUPFAM" id="SSF54211">
    <property type="entry name" value="Ribosomal protein S5 domain 2-like"/>
    <property type="match status" value="1"/>
</dbReference>
<dbReference type="AlphaFoldDB" id="A0AB34J2L8"/>
<dbReference type="EMBL" id="JBGBPQ010000014">
    <property type="protein sequence ID" value="KAL1511607.1"/>
    <property type="molecule type" value="Genomic_DNA"/>
</dbReference>
<evidence type="ECO:0000313" key="4">
    <source>
        <dbReference type="Proteomes" id="UP001515480"/>
    </source>
</evidence>
<evidence type="ECO:0000256" key="1">
    <source>
        <dbReference type="ARBA" id="ARBA00007665"/>
    </source>
</evidence>
<name>A0AB34J2L8_PRYPA</name>
<comment type="similarity">
    <text evidence="1">Belongs to the IMPACT family.</text>
</comment>